<dbReference type="InterPro" id="IPR027417">
    <property type="entry name" value="P-loop_NTPase"/>
</dbReference>
<gene>
    <name evidence="5" type="ORF">RSOLAG1IB_03876</name>
</gene>
<dbReference type="Gene3D" id="3.40.50.300">
    <property type="entry name" value="P-loop containing nucleotide triphosphate hydrolases"/>
    <property type="match status" value="1"/>
</dbReference>
<protein>
    <submittedName>
        <fullName evidence="5">Nephrocystin-3</fullName>
    </submittedName>
</protein>
<keyword evidence="3" id="KW-1133">Transmembrane helix</keyword>
<evidence type="ECO:0000256" key="3">
    <source>
        <dbReference type="SAM" id="Phobius"/>
    </source>
</evidence>
<dbReference type="Pfam" id="PF01734">
    <property type="entry name" value="Patatin"/>
    <property type="match status" value="1"/>
</dbReference>
<name>A0A0B7FWP0_THACB</name>
<dbReference type="InterPro" id="IPR011990">
    <property type="entry name" value="TPR-like_helical_dom_sf"/>
</dbReference>
<dbReference type="Proteomes" id="UP000059188">
    <property type="component" value="Unassembled WGS sequence"/>
</dbReference>
<dbReference type="SUPFAM" id="SSF48452">
    <property type="entry name" value="TPR-like"/>
    <property type="match status" value="3"/>
</dbReference>
<evidence type="ECO:0000259" key="4">
    <source>
        <dbReference type="PROSITE" id="PS51635"/>
    </source>
</evidence>
<dbReference type="PROSITE" id="PS51635">
    <property type="entry name" value="PNPLA"/>
    <property type="match status" value="1"/>
</dbReference>
<accession>A0A0B7FWP0</accession>
<keyword evidence="3" id="KW-0812">Transmembrane</keyword>
<dbReference type="CDD" id="cd07216">
    <property type="entry name" value="Pat17_PNPLA8_PNPLA9_like3"/>
    <property type="match status" value="1"/>
</dbReference>
<organism evidence="5 6">
    <name type="scientific">Thanatephorus cucumeris (strain AG1-IB / isolate 7/3/14)</name>
    <name type="common">Lettuce bottom rot fungus</name>
    <name type="synonym">Rhizoctonia solani</name>
    <dbReference type="NCBI Taxonomy" id="1108050"/>
    <lineage>
        <taxon>Eukaryota</taxon>
        <taxon>Fungi</taxon>
        <taxon>Dikarya</taxon>
        <taxon>Basidiomycota</taxon>
        <taxon>Agaricomycotina</taxon>
        <taxon>Agaricomycetes</taxon>
        <taxon>Cantharellales</taxon>
        <taxon>Ceratobasidiaceae</taxon>
        <taxon>Rhizoctonia</taxon>
        <taxon>Rhizoctonia solani AG-1</taxon>
    </lineage>
</organism>
<reference evidence="5 6" key="1">
    <citation type="submission" date="2014-11" db="EMBL/GenBank/DDBJ databases">
        <authorList>
            <person name="Wibberg Daniel"/>
        </authorList>
    </citation>
    <scope>NUCLEOTIDE SEQUENCE [LARGE SCALE GENOMIC DNA]</scope>
    <source>
        <strain evidence="5">Rhizoctonia solani AG1-IB 7/3/14</strain>
    </source>
</reference>
<feature type="transmembrane region" description="Helical" evidence="3">
    <location>
        <begin position="1155"/>
        <end position="1173"/>
    </location>
</feature>
<dbReference type="PANTHER" id="PTHR46082">
    <property type="entry name" value="ATP/GTP-BINDING PROTEIN-RELATED"/>
    <property type="match status" value="1"/>
</dbReference>
<dbReference type="EMBL" id="LN679104">
    <property type="protein sequence ID" value="CEL60638.1"/>
    <property type="molecule type" value="Genomic_DNA"/>
</dbReference>
<dbReference type="GO" id="GO:0046486">
    <property type="term" value="P:glycerolipid metabolic process"/>
    <property type="evidence" value="ECO:0007669"/>
    <property type="project" value="UniProtKB-ARBA"/>
</dbReference>
<dbReference type="InterPro" id="IPR002641">
    <property type="entry name" value="PNPLA_dom"/>
</dbReference>
<sequence>MVLDFSMTPPSPHEPNSLRLLSFDGGGASGLSSLIVLREFMKRVQSQTGLSEVPRPCEVFDLIAGTGTGGIIAVLLGRLELRVEDAIESYQDIIREAFSESKLHLGETHRTANLENTITRIVKKHTGQTDTAMVQPGRCKTFVCAMQAENMTAGIPTLIRTYTAPVNEGPRCTIVQALRATTATTGYFKPITLDHLGVKITYVDGGLGANNPTAQILSEVARIFPDRGVSCVISIGAGQVHPVGLGSKDLGTSIARDSERVAQEMAQRFQYTANLYSRFNVNQGLQDIAATDWQRMSEIVMHSRQYMQMFEVDSKLNQAAKALAWPEVCVLATQLGGVIPPIETAKTFRSCPPPSPAFVGQEDALKKMEKAFWDGVEERHVFVLYGLGGGGKTQVALKFAQIHRNKFSEEFYIDATSVNTIEADLASLAAAKKAGKHYVIAIEWLANREGRWLLIFNNADDTSLHLRRYLPPCSHGDVLITTRNRQLISYAQGSHAHYQLSHMGTEDGKRLLLNMSGIAWDEANDKLAEAIVTELGCLALAITQAGAYIRVHECGLASYLDMYRVYRGELLEQYRYMTQKPDDYQWTVFTTWRVSLGKIGSRAIELLHLLSFMHHDQILEETFRRACVKAELEPMAVDNEYASAKDVVIGFLSEFRSLDGAWYRPAFLRLVTEIRSYSLIDFDASSGTYSIHPLVRYWIRTTIDDNQETEKRTTMLLALSITRDFEAQDYQYRVKLAPHIDALSTQYGSNPSIARKFALVYDEAGRFQAAKSLLEGAVEIDKRIYGPCHPDTLADTFELANAYHRGGELQAAERLHKIVLEGRIETLGDTHPDTYRARGYLAATYREQARLEEAVKIQLEVSEAAKTILGPEARESLLSQYALASTYMYQTQFQTAKDILTRLAEAQKRLFGPTHPDTLNSLELLADVLQSMSEFGDKLEEAEAIATRALEMRRQIFGEDHSRTLSCQAVLARIHFRQGQLDRARVTQEKIDSIQRRTLGELYVRTRAVRKDLALTYQSLGRFAEAEQVYRQVIEVGVQVFGPRHFDVVSNLVNLAKICSLLGRQTEAEDMIAEKLAEISRIPINDPSTVVMLKINLAALHVKQRRWDEARVLVRYVIAVLKSTQDPEYQLTRRDLHALNEVQETLRKEYFARCGYYLSSVFVVFLSLFLVYTQAL</sequence>
<dbReference type="Gene3D" id="1.25.40.10">
    <property type="entry name" value="Tetratricopeptide repeat domain"/>
    <property type="match status" value="2"/>
</dbReference>
<dbReference type="OrthoDB" id="1658288at2759"/>
<keyword evidence="6" id="KW-1185">Reference proteome</keyword>
<evidence type="ECO:0000313" key="6">
    <source>
        <dbReference type="Proteomes" id="UP000059188"/>
    </source>
</evidence>
<feature type="short sequence motif" description="DGA/G" evidence="2">
    <location>
        <begin position="204"/>
        <end position="206"/>
    </location>
</feature>
<dbReference type="InterPro" id="IPR016035">
    <property type="entry name" value="Acyl_Trfase/lysoPLipase"/>
</dbReference>
<dbReference type="SUPFAM" id="SSF52540">
    <property type="entry name" value="P-loop containing nucleoside triphosphate hydrolases"/>
    <property type="match status" value="1"/>
</dbReference>
<dbReference type="Pfam" id="PF13424">
    <property type="entry name" value="TPR_12"/>
    <property type="match status" value="4"/>
</dbReference>
<dbReference type="STRING" id="1108050.A0A0B7FWP0"/>
<keyword evidence="1" id="KW-0443">Lipid metabolism</keyword>
<dbReference type="SUPFAM" id="SSF52151">
    <property type="entry name" value="FabD/lysophospholipase-like"/>
    <property type="match status" value="1"/>
</dbReference>
<dbReference type="InterPro" id="IPR053137">
    <property type="entry name" value="NLR-like"/>
</dbReference>
<proteinExistence type="predicted"/>
<evidence type="ECO:0000256" key="2">
    <source>
        <dbReference type="PROSITE-ProRule" id="PRU01161"/>
    </source>
</evidence>
<evidence type="ECO:0000313" key="5">
    <source>
        <dbReference type="EMBL" id="CEL60638.1"/>
    </source>
</evidence>
<feature type="short sequence motif" description="GXGXXG" evidence="2">
    <location>
        <begin position="25"/>
        <end position="30"/>
    </location>
</feature>
<keyword evidence="3" id="KW-0472">Membrane</keyword>
<comment type="caution">
    <text evidence="2">Lacks conserved residue(s) required for the propagation of feature annotation.</text>
</comment>
<feature type="domain" description="PNPLA" evidence="4">
    <location>
        <begin position="21"/>
        <end position="217"/>
    </location>
</feature>
<dbReference type="Pfam" id="PF13374">
    <property type="entry name" value="TPR_10"/>
    <property type="match status" value="1"/>
</dbReference>
<evidence type="ECO:0000256" key="1">
    <source>
        <dbReference type="ARBA" id="ARBA00023098"/>
    </source>
</evidence>
<dbReference type="AlphaFoldDB" id="A0A0B7FWP0"/>
<dbReference type="PANTHER" id="PTHR46082:SF6">
    <property type="entry name" value="AAA+ ATPASE DOMAIN-CONTAINING PROTEIN-RELATED"/>
    <property type="match status" value="1"/>
</dbReference>
<dbReference type="Gene3D" id="3.40.1090.10">
    <property type="entry name" value="Cytosolic phospholipase A2 catalytic domain"/>
    <property type="match status" value="1"/>
</dbReference>